<evidence type="ECO:0000256" key="2">
    <source>
        <dbReference type="SAM" id="Phobius"/>
    </source>
</evidence>
<organism evidence="4 5">
    <name type="scientific">Tengunoibacter tsumagoiensis</name>
    <dbReference type="NCBI Taxonomy" id="2014871"/>
    <lineage>
        <taxon>Bacteria</taxon>
        <taxon>Bacillati</taxon>
        <taxon>Chloroflexota</taxon>
        <taxon>Ktedonobacteria</taxon>
        <taxon>Ktedonobacterales</taxon>
        <taxon>Dictyobacteraceae</taxon>
        <taxon>Tengunoibacter</taxon>
    </lineage>
</organism>
<accession>A0A402A898</accession>
<reference evidence="5" key="1">
    <citation type="submission" date="2018-12" db="EMBL/GenBank/DDBJ databases">
        <title>Tengunoibacter tsumagoiensis gen. nov., sp. nov., Dictyobacter kobayashii sp. nov., D. alpinus sp. nov., and D. joshuensis sp. nov. and description of Dictyobacteraceae fam. nov. within the order Ktedonobacterales isolated from Tengu-no-mugimeshi.</title>
        <authorList>
            <person name="Wang C.M."/>
            <person name="Zheng Y."/>
            <person name="Sakai Y."/>
            <person name="Toyoda A."/>
            <person name="Minakuchi Y."/>
            <person name="Abe K."/>
            <person name="Yokota A."/>
            <person name="Yabe S."/>
        </authorList>
    </citation>
    <scope>NUCLEOTIDE SEQUENCE [LARGE SCALE GENOMIC DNA]</scope>
    <source>
        <strain evidence="5">Uno3</strain>
    </source>
</reference>
<evidence type="ECO:0000259" key="3">
    <source>
        <dbReference type="Pfam" id="PF00561"/>
    </source>
</evidence>
<name>A0A402A898_9CHLR</name>
<feature type="domain" description="AB hydrolase-1" evidence="3">
    <location>
        <begin position="111"/>
        <end position="356"/>
    </location>
</feature>
<dbReference type="AlphaFoldDB" id="A0A402A898"/>
<keyword evidence="2" id="KW-0472">Membrane</keyword>
<dbReference type="GO" id="GO:0016787">
    <property type="term" value="F:hydrolase activity"/>
    <property type="evidence" value="ECO:0007669"/>
    <property type="project" value="UniProtKB-KW"/>
</dbReference>
<keyword evidence="1" id="KW-0378">Hydrolase</keyword>
<comment type="caution">
    <text evidence="4">The sequence shown here is derived from an EMBL/GenBank/DDBJ whole genome shotgun (WGS) entry which is preliminary data.</text>
</comment>
<dbReference type="PRINTS" id="PR00412">
    <property type="entry name" value="EPOXHYDRLASE"/>
</dbReference>
<gene>
    <name evidence="4" type="ORF">KTT_50500</name>
</gene>
<dbReference type="SUPFAM" id="SSF53474">
    <property type="entry name" value="alpha/beta-Hydrolases"/>
    <property type="match status" value="1"/>
</dbReference>
<dbReference type="RefSeq" id="WP_218028992.1">
    <property type="nucleotide sequence ID" value="NZ_BIFR01000002.1"/>
</dbReference>
<protein>
    <submittedName>
        <fullName evidence="4">Dehalogenase</fullName>
    </submittedName>
</protein>
<dbReference type="Gene3D" id="3.40.50.1820">
    <property type="entry name" value="alpha/beta hydrolase"/>
    <property type="match status" value="1"/>
</dbReference>
<dbReference type="InterPro" id="IPR029058">
    <property type="entry name" value="AB_hydrolase_fold"/>
</dbReference>
<dbReference type="PRINTS" id="PR00111">
    <property type="entry name" value="ABHYDROLASE"/>
</dbReference>
<proteinExistence type="predicted"/>
<dbReference type="Pfam" id="PF00561">
    <property type="entry name" value="Abhydrolase_1"/>
    <property type="match status" value="1"/>
</dbReference>
<evidence type="ECO:0000313" key="5">
    <source>
        <dbReference type="Proteomes" id="UP000287352"/>
    </source>
</evidence>
<dbReference type="Proteomes" id="UP000287352">
    <property type="component" value="Unassembled WGS sequence"/>
</dbReference>
<dbReference type="InterPro" id="IPR000639">
    <property type="entry name" value="Epox_hydrolase-like"/>
</dbReference>
<sequence>MTTNNSAHSGNTKVSKPFGGRPQLVQGRFAMLKYFLMKGRRRWLLGFALVVFLSPALTAWRLSPPTLPPATHIQASYAQEEHTLLPAGFTEGTVTTNGIRMHYVRGGQGRPLVLLHGFPETWYSWHKVLPDLAKHYLVIAPDLRGAGQTDAPSSGYDKMTMAQDIRGLVTQLKLDSIDLVGHDIGLMVAFAYAELYPTSVQHLALLEAPIPDKSLYQYPALTANGPGVWWFGFFGVPQMPEKLIQGREKTFLEQFFQNTVPVQVQGSITAEEIALYARNWQDPARLHAYISYFSAFKTDTAQVDVYSQKKLLMPVLALGADHSIGTAIFTQVEQYATNVTGDVISNSGHWIPEEHPQELVSKLLAFLSK</sequence>
<keyword evidence="5" id="KW-1185">Reference proteome</keyword>
<evidence type="ECO:0000313" key="4">
    <source>
        <dbReference type="EMBL" id="GCE15191.1"/>
    </source>
</evidence>
<dbReference type="PANTHER" id="PTHR43329">
    <property type="entry name" value="EPOXIDE HYDROLASE"/>
    <property type="match status" value="1"/>
</dbReference>
<evidence type="ECO:0000256" key="1">
    <source>
        <dbReference type="ARBA" id="ARBA00022801"/>
    </source>
</evidence>
<keyword evidence="2" id="KW-0812">Transmembrane</keyword>
<dbReference type="InterPro" id="IPR000073">
    <property type="entry name" value="AB_hydrolase_1"/>
</dbReference>
<keyword evidence="2" id="KW-1133">Transmembrane helix</keyword>
<dbReference type="EMBL" id="BIFR01000002">
    <property type="protein sequence ID" value="GCE15191.1"/>
    <property type="molecule type" value="Genomic_DNA"/>
</dbReference>
<feature type="transmembrane region" description="Helical" evidence="2">
    <location>
        <begin position="43"/>
        <end position="62"/>
    </location>
</feature>